<evidence type="ECO:0000313" key="2">
    <source>
        <dbReference type="EMBL" id="KAG2620746.1"/>
    </source>
</evidence>
<comment type="caution">
    <text evidence="2">The sequence shown here is derived from an EMBL/GenBank/DDBJ whole genome shotgun (WGS) entry which is preliminary data.</text>
</comment>
<proteinExistence type="predicted"/>
<evidence type="ECO:0000313" key="3">
    <source>
        <dbReference type="Proteomes" id="UP000823388"/>
    </source>
</evidence>
<evidence type="ECO:0000256" key="1">
    <source>
        <dbReference type="SAM" id="MobiDB-lite"/>
    </source>
</evidence>
<feature type="region of interest" description="Disordered" evidence="1">
    <location>
        <begin position="124"/>
        <end position="168"/>
    </location>
</feature>
<feature type="compositionally biased region" description="Basic and acidic residues" evidence="1">
    <location>
        <begin position="130"/>
        <end position="168"/>
    </location>
</feature>
<sequence length="168" mass="18874">MLFAIPHNCPEKITFTYPQLVEQTDCNDRTLESNKANLQSLPPSSPRKISSLATNTPEVETLVRRSRRIRDRNVCFKHMSCADKNCLACEATPPTIPNNFIKDIEEKVCKIPSDKLSDIALSAKSSSKKAIGDMKTPKKDVGQKTDAEKNRKKKALDEDNEAKKKNKN</sequence>
<organism evidence="2 3">
    <name type="scientific">Panicum virgatum</name>
    <name type="common">Blackwell switchgrass</name>
    <dbReference type="NCBI Taxonomy" id="38727"/>
    <lineage>
        <taxon>Eukaryota</taxon>
        <taxon>Viridiplantae</taxon>
        <taxon>Streptophyta</taxon>
        <taxon>Embryophyta</taxon>
        <taxon>Tracheophyta</taxon>
        <taxon>Spermatophyta</taxon>
        <taxon>Magnoliopsida</taxon>
        <taxon>Liliopsida</taxon>
        <taxon>Poales</taxon>
        <taxon>Poaceae</taxon>
        <taxon>PACMAD clade</taxon>
        <taxon>Panicoideae</taxon>
        <taxon>Panicodae</taxon>
        <taxon>Paniceae</taxon>
        <taxon>Panicinae</taxon>
        <taxon>Panicum</taxon>
        <taxon>Panicum sect. Hiantes</taxon>
    </lineage>
</organism>
<name>A0A8T0UI23_PANVG</name>
<dbReference type="EMBL" id="CM029042">
    <property type="protein sequence ID" value="KAG2620746.1"/>
    <property type="molecule type" value="Genomic_DNA"/>
</dbReference>
<protein>
    <submittedName>
        <fullName evidence="2">Uncharacterized protein</fullName>
    </submittedName>
</protein>
<reference evidence="2" key="1">
    <citation type="submission" date="2020-05" db="EMBL/GenBank/DDBJ databases">
        <title>WGS assembly of Panicum virgatum.</title>
        <authorList>
            <person name="Lovell J.T."/>
            <person name="Jenkins J."/>
            <person name="Shu S."/>
            <person name="Juenger T.E."/>
            <person name="Schmutz J."/>
        </authorList>
    </citation>
    <scope>NUCLEOTIDE SEQUENCE</scope>
    <source>
        <strain evidence="2">AP13</strain>
    </source>
</reference>
<gene>
    <name evidence="2" type="ORF">PVAP13_3NG201626</name>
</gene>
<dbReference type="PANTHER" id="PTHR33075">
    <property type="entry name" value="OS02G0499800 PROTEIN"/>
    <property type="match status" value="1"/>
</dbReference>
<dbReference type="AlphaFoldDB" id="A0A8T0UI23"/>
<accession>A0A8T0UI23</accession>
<dbReference type="Proteomes" id="UP000823388">
    <property type="component" value="Chromosome 3N"/>
</dbReference>
<keyword evidence="3" id="KW-1185">Reference proteome</keyword>